<feature type="region of interest" description="Disordered" evidence="1">
    <location>
        <begin position="219"/>
        <end position="238"/>
    </location>
</feature>
<evidence type="ECO:0000313" key="2">
    <source>
        <dbReference type="EnsemblPlants" id="PGSC0003DMT400093631"/>
    </source>
</evidence>
<dbReference type="EnsemblPlants" id="PGSC0003DMT400093631">
    <property type="protein sequence ID" value="PGSC0003DMT400093631"/>
    <property type="gene ID" value="PGSC0003DMG400043202"/>
</dbReference>
<reference evidence="2" key="2">
    <citation type="submission" date="2015-06" db="UniProtKB">
        <authorList>
            <consortium name="EnsemblPlants"/>
        </authorList>
    </citation>
    <scope>IDENTIFICATION</scope>
    <source>
        <strain evidence="2">DM1-3 516 R44</strain>
    </source>
</reference>
<evidence type="ECO:0000256" key="1">
    <source>
        <dbReference type="SAM" id="MobiDB-lite"/>
    </source>
</evidence>
<reference evidence="3" key="1">
    <citation type="journal article" date="2011" name="Nature">
        <title>Genome sequence and analysis of the tuber crop potato.</title>
        <authorList>
            <consortium name="The Potato Genome Sequencing Consortium"/>
        </authorList>
    </citation>
    <scope>NUCLEOTIDE SEQUENCE [LARGE SCALE GENOMIC DNA]</scope>
    <source>
        <strain evidence="3">cv. DM1-3 516 R44</strain>
    </source>
</reference>
<protein>
    <submittedName>
        <fullName evidence="2">Uncharacterized protein</fullName>
    </submittedName>
</protein>
<evidence type="ECO:0000313" key="3">
    <source>
        <dbReference type="Proteomes" id="UP000011115"/>
    </source>
</evidence>
<dbReference type="Proteomes" id="UP000011115">
    <property type="component" value="Unassembled WGS sequence"/>
</dbReference>
<proteinExistence type="predicted"/>
<dbReference type="PaxDb" id="4113-PGSC0003DMT400093631"/>
<accession>M1DSD3</accession>
<sequence>MWGCEFHINTSFHENHVAIMGRKGSYFLDESFSHRLVDPLSSSGPMPLAGYKMVLGSVSFPVVVSQDEGFLGDQQWSSSASHVQGVVSGRDSKDMNTRRANTRRMEGGNVNEEALQGNQAPQVDQSLVDPRVENVTYAEFRSAIQMFAQVVTAQANREAPILNFNSLPIRSPPQYIIFQQHTYNVQYQKIQEQQKKPDPYSSSSFVKPDDLHLLHHQRNPETNANPATKPPGNMIWSSSPANHVLPRLSLSVV</sequence>
<name>M1DSD3_SOLTU</name>
<dbReference type="HOGENOM" id="CLU_1100089_0_0_1"/>
<dbReference type="InParanoid" id="M1DSD3"/>
<dbReference type="AlphaFoldDB" id="M1DSD3"/>
<keyword evidence="3" id="KW-1185">Reference proteome</keyword>
<organism evidence="2 3">
    <name type="scientific">Solanum tuberosum</name>
    <name type="common">Potato</name>
    <dbReference type="NCBI Taxonomy" id="4113"/>
    <lineage>
        <taxon>Eukaryota</taxon>
        <taxon>Viridiplantae</taxon>
        <taxon>Streptophyta</taxon>
        <taxon>Embryophyta</taxon>
        <taxon>Tracheophyta</taxon>
        <taxon>Spermatophyta</taxon>
        <taxon>Magnoliopsida</taxon>
        <taxon>eudicotyledons</taxon>
        <taxon>Gunneridae</taxon>
        <taxon>Pentapetalae</taxon>
        <taxon>asterids</taxon>
        <taxon>lamiids</taxon>
        <taxon>Solanales</taxon>
        <taxon>Solanaceae</taxon>
        <taxon>Solanoideae</taxon>
        <taxon>Solaneae</taxon>
        <taxon>Solanum</taxon>
    </lineage>
</organism>
<feature type="region of interest" description="Disordered" evidence="1">
    <location>
        <begin position="82"/>
        <end position="101"/>
    </location>
</feature>
<dbReference type="Gramene" id="PGSC0003DMT400093631">
    <property type="protein sequence ID" value="PGSC0003DMT400093631"/>
    <property type="gene ID" value="PGSC0003DMG400043202"/>
</dbReference>